<dbReference type="Proteomes" id="UP000053766">
    <property type="component" value="Unassembled WGS sequence"/>
</dbReference>
<evidence type="ECO:0000313" key="6">
    <source>
        <dbReference type="EMBL" id="KJH41194.1"/>
    </source>
</evidence>
<evidence type="ECO:0000259" key="5">
    <source>
        <dbReference type="PROSITE" id="PS51826"/>
    </source>
</evidence>
<dbReference type="InterPro" id="IPR050743">
    <property type="entry name" value="2-oxoacid_DH_E2_comp"/>
</dbReference>
<reference evidence="7" key="2">
    <citation type="journal article" date="2016" name="Sci. Rep.">
        <title>Dictyocaulus viviparus genome, variome and transcriptome elucidate lungworm biology and support future intervention.</title>
        <authorList>
            <person name="McNulty S.N."/>
            <person name="Strube C."/>
            <person name="Rosa B.A."/>
            <person name="Martin J.C."/>
            <person name="Tyagi R."/>
            <person name="Choi Y.J."/>
            <person name="Wang Q."/>
            <person name="Hallsworth Pepin K."/>
            <person name="Zhang X."/>
            <person name="Ozersky P."/>
            <person name="Wilson R.K."/>
            <person name="Sternberg P.W."/>
            <person name="Gasser R.B."/>
            <person name="Mitreva M."/>
        </authorList>
    </citation>
    <scope>NUCLEOTIDE SEQUENCE [LARGE SCALE GENOMIC DNA]</scope>
    <source>
        <strain evidence="7">HannoverDv2000</strain>
    </source>
</reference>
<dbReference type="GO" id="GO:0031405">
    <property type="term" value="F:lipoic acid binding"/>
    <property type="evidence" value="ECO:0007669"/>
    <property type="project" value="TreeGrafter"/>
</dbReference>
<dbReference type="InterPro" id="IPR036625">
    <property type="entry name" value="E3-bd_dom_sf"/>
</dbReference>
<dbReference type="AlphaFoldDB" id="A0A0D8XC28"/>
<dbReference type="STRING" id="29172.A0A0D8XC28"/>
<keyword evidence="4" id="KW-0012">Acyltransferase</keyword>
<dbReference type="Gene3D" id="4.10.320.10">
    <property type="entry name" value="E3-binding domain"/>
    <property type="match status" value="1"/>
</dbReference>
<dbReference type="OrthoDB" id="202158at2759"/>
<proteinExistence type="inferred from homology"/>
<evidence type="ECO:0000256" key="4">
    <source>
        <dbReference type="ARBA" id="ARBA00023315"/>
    </source>
</evidence>
<dbReference type="PROSITE" id="PS51826">
    <property type="entry name" value="PSBD"/>
    <property type="match status" value="1"/>
</dbReference>
<dbReference type="Pfam" id="PF02817">
    <property type="entry name" value="E3_binding"/>
    <property type="match status" value="1"/>
</dbReference>
<dbReference type="InterPro" id="IPR004167">
    <property type="entry name" value="PSBD"/>
</dbReference>
<keyword evidence="3" id="KW-0808">Transferase</keyword>
<dbReference type="GO" id="GO:0016407">
    <property type="term" value="F:acetyltransferase activity"/>
    <property type="evidence" value="ECO:0007669"/>
    <property type="project" value="TreeGrafter"/>
</dbReference>
<dbReference type="EMBL" id="KN716882">
    <property type="protein sequence ID" value="KJH41194.1"/>
    <property type="molecule type" value="Genomic_DNA"/>
</dbReference>
<dbReference type="PANTHER" id="PTHR43178">
    <property type="entry name" value="DIHYDROLIPOAMIDE ACETYLTRANSFERASE COMPONENT OF PYRUVATE DEHYDROGENASE COMPLEX"/>
    <property type="match status" value="1"/>
</dbReference>
<name>A0A0D8XC28_DICVI</name>
<protein>
    <submittedName>
        <fullName evidence="6">E3 binding domain protein</fullName>
    </submittedName>
</protein>
<dbReference type="SUPFAM" id="SSF47005">
    <property type="entry name" value="Peripheral subunit-binding domain of 2-oxo acid dehydrogenase complex"/>
    <property type="match status" value="1"/>
</dbReference>
<evidence type="ECO:0000256" key="1">
    <source>
        <dbReference type="ARBA" id="ARBA00001938"/>
    </source>
</evidence>
<evidence type="ECO:0000256" key="2">
    <source>
        <dbReference type="ARBA" id="ARBA00007317"/>
    </source>
</evidence>
<comment type="cofactor">
    <cofactor evidence="1">
        <name>(R)-lipoate</name>
        <dbReference type="ChEBI" id="CHEBI:83088"/>
    </cofactor>
</comment>
<evidence type="ECO:0000313" key="7">
    <source>
        <dbReference type="Proteomes" id="UP000053766"/>
    </source>
</evidence>
<sequence length="178" mass="19284">MFCQGVSKPLPTAVLARREPVDHINFGKALATPAVRRIAMENKGCFAIDHPGLAGRSVQGGRQIDVQNTINVHAGVTIYKNMTVTVDLKKVKGSGKDGRVLKEDVLRFLGHVEAGYLSGPIGVKALSAGSNQAGEKVLSLLAEDRIVPLRGYTRVMIKTMTEALKIPHFGYNDELCIY</sequence>
<comment type="similarity">
    <text evidence="2">Belongs to the 2-oxoacid dehydrogenase family.</text>
</comment>
<evidence type="ECO:0000256" key="3">
    <source>
        <dbReference type="ARBA" id="ARBA00022679"/>
    </source>
</evidence>
<dbReference type="PANTHER" id="PTHR43178:SF5">
    <property type="entry name" value="LIPOAMIDE ACYLTRANSFERASE COMPONENT OF BRANCHED-CHAIN ALPHA-KETO ACID DEHYDROGENASE COMPLEX, MITOCHONDRIAL"/>
    <property type="match status" value="1"/>
</dbReference>
<dbReference type="GO" id="GO:0005739">
    <property type="term" value="C:mitochondrion"/>
    <property type="evidence" value="ECO:0007669"/>
    <property type="project" value="TreeGrafter"/>
</dbReference>
<gene>
    <name evidence="6" type="ORF">DICVIV_12833</name>
</gene>
<organism evidence="6 7">
    <name type="scientific">Dictyocaulus viviparus</name>
    <name type="common">Bovine lungworm</name>
    <dbReference type="NCBI Taxonomy" id="29172"/>
    <lineage>
        <taxon>Eukaryota</taxon>
        <taxon>Metazoa</taxon>
        <taxon>Ecdysozoa</taxon>
        <taxon>Nematoda</taxon>
        <taxon>Chromadorea</taxon>
        <taxon>Rhabditida</taxon>
        <taxon>Rhabditina</taxon>
        <taxon>Rhabditomorpha</taxon>
        <taxon>Strongyloidea</taxon>
        <taxon>Metastrongylidae</taxon>
        <taxon>Dictyocaulus</taxon>
    </lineage>
</organism>
<accession>A0A0D8XC28</accession>
<feature type="domain" description="Peripheral subunit-binding (PSBD)" evidence="5">
    <location>
        <begin position="30"/>
        <end position="109"/>
    </location>
</feature>
<reference evidence="6 7" key="1">
    <citation type="submission" date="2013-11" db="EMBL/GenBank/DDBJ databases">
        <title>Draft genome of the bovine lungworm Dictyocaulus viviparus.</title>
        <authorList>
            <person name="Mitreva M."/>
        </authorList>
    </citation>
    <scope>NUCLEOTIDE SEQUENCE [LARGE SCALE GENOMIC DNA]</scope>
    <source>
        <strain evidence="6 7">HannoverDv2000</strain>
    </source>
</reference>
<keyword evidence="7" id="KW-1185">Reference proteome</keyword>